<protein>
    <submittedName>
        <fullName evidence="1">Uncharacterized protein</fullName>
    </submittedName>
</protein>
<reference evidence="1 2" key="1">
    <citation type="submission" date="2019-01" db="EMBL/GenBank/DDBJ databases">
        <title>Coherence of Microcystis species and biogeography revealed through population genomics.</title>
        <authorList>
            <person name="Perez-Carrascal O.M."/>
            <person name="Terrat Y."/>
            <person name="Giani A."/>
            <person name="Fortin N."/>
            <person name="Tromas N."/>
            <person name="Shapiro B.J."/>
        </authorList>
    </citation>
    <scope>NUCLEOTIDE SEQUENCE [LARGE SCALE GENOMIC DNA]</scope>
    <source>
        <strain evidence="1">Ma_QC_B_20070730_S2</strain>
    </source>
</reference>
<organism evidence="1 2">
    <name type="scientific">Microcystis aeruginosa Ma_QC_B_20070730_S2</name>
    <dbReference type="NCBI Taxonomy" id="2486256"/>
    <lineage>
        <taxon>Bacteria</taxon>
        <taxon>Bacillati</taxon>
        <taxon>Cyanobacteriota</taxon>
        <taxon>Cyanophyceae</taxon>
        <taxon>Oscillatoriophycideae</taxon>
        <taxon>Chroococcales</taxon>
        <taxon>Microcystaceae</taxon>
        <taxon>Microcystis</taxon>
    </lineage>
</organism>
<dbReference type="EMBL" id="SFBK01000222">
    <property type="protein sequence ID" value="TRU20973.1"/>
    <property type="molecule type" value="Genomic_DNA"/>
</dbReference>
<sequence length="250" mass="29202">MLKSDWIKLINAIRLRKINYQGKDGEFSYRFFYQQISDSRRHLEDDKNITFTLQKSGLEFCGENNKFSLTCFYNYEIAPALNQQETYQFEQVLKKSIDDVFSDRICTGQRDFTLSSSFSSSHSTDNFFYHAGFYAAAFLYAFDVKEPKMQLIDQQWIVIDEKLGYLDFATYFSYPKAIPIKLPIPKIIDLKTTSNFQLAEGVEINDLKTTSNFQLAEGVEINDQDHTNYQQASQYLDEIRKEIKDGLLDQ</sequence>
<evidence type="ECO:0000313" key="1">
    <source>
        <dbReference type="EMBL" id="TRU20973.1"/>
    </source>
</evidence>
<comment type="caution">
    <text evidence="1">The sequence shown here is derived from an EMBL/GenBank/DDBJ whole genome shotgun (WGS) entry which is preliminary data.</text>
</comment>
<dbReference type="Proteomes" id="UP000320551">
    <property type="component" value="Unassembled WGS sequence"/>
</dbReference>
<name>A0A552DFL8_MICAE</name>
<proteinExistence type="predicted"/>
<evidence type="ECO:0000313" key="2">
    <source>
        <dbReference type="Proteomes" id="UP000320551"/>
    </source>
</evidence>
<gene>
    <name evidence="1" type="ORF">EWV80_16865</name>
</gene>
<accession>A0A552DFL8</accession>
<dbReference type="AlphaFoldDB" id="A0A552DFL8"/>